<dbReference type="InterPro" id="IPR005829">
    <property type="entry name" value="Sugar_transporter_CS"/>
</dbReference>
<keyword evidence="2 5" id="KW-0812">Transmembrane</keyword>
<dbReference type="InterPro" id="IPR053160">
    <property type="entry name" value="MFS_DHA3_Transporter"/>
</dbReference>
<organism evidence="7 8">
    <name type="scientific">Candidatus Beckwithbacteria bacterium RBG_13_42_9</name>
    <dbReference type="NCBI Taxonomy" id="1797457"/>
    <lineage>
        <taxon>Bacteria</taxon>
        <taxon>Candidatus Beckwithiibacteriota</taxon>
    </lineage>
</organism>
<feature type="transmembrane region" description="Helical" evidence="5">
    <location>
        <begin position="391"/>
        <end position="409"/>
    </location>
</feature>
<feature type="transmembrane region" description="Helical" evidence="5">
    <location>
        <begin position="28"/>
        <end position="52"/>
    </location>
</feature>
<proteinExistence type="predicted"/>
<protein>
    <recommendedName>
        <fullName evidence="6">Major facilitator superfamily (MFS) profile domain-containing protein</fullName>
    </recommendedName>
</protein>
<dbReference type="InterPro" id="IPR011701">
    <property type="entry name" value="MFS"/>
</dbReference>
<name>A0A1F5E7T1_9BACT</name>
<dbReference type="CDD" id="cd06174">
    <property type="entry name" value="MFS"/>
    <property type="match status" value="1"/>
</dbReference>
<feature type="transmembrane region" description="Helical" evidence="5">
    <location>
        <begin position="300"/>
        <end position="318"/>
    </location>
</feature>
<evidence type="ECO:0000256" key="1">
    <source>
        <dbReference type="ARBA" id="ARBA00004141"/>
    </source>
</evidence>
<dbReference type="PANTHER" id="PTHR23530:SF1">
    <property type="entry name" value="PERMEASE, MAJOR FACILITATOR SUPERFAMILY-RELATED"/>
    <property type="match status" value="1"/>
</dbReference>
<evidence type="ECO:0000256" key="5">
    <source>
        <dbReference type="SAM" id="Phobius"/>
    </source>
</evidence>
<dbReference type="PROSITE" id="PS00216">
    <property type="entry name" value="SUGAR_TRANSPORT_1"/>
    <property type="match status" value="1"/>
</dbReference>
<dbReference type="SUPFAM" id="SSF103473">
    <property type="entry name" value="MFS general substrate transporter"/>
    <property type="match status" value="1"/>
</dbReference>
<comment type="subcellular location">
    <subcellularLocation>
        <location evidence="1">Membrane</location>
        <topology evidence="1">Multi-pass membrane protein</topology>
    </subcellularLocation>
</comment>
<dbReference type="Pfam" id="PF07690">
    <property type="entry name" value="MFS_1"/>
    <property type="match status" value="1"/>
</dbReference>
<dbReference type="STRING" id="1797457.A2160_03145"/>
<keyword evidence="3 5" id="KW-1133">Transmembrane helix</keyword>
<dbReference type="InterPro" id="IPR036259">
    <property type="entry name" value="MFS_trans_sf"/>
</dbReference>
<feature type="transmembrane region" description="Helical" evidence="5">
    <location>
        <begin position="64"/>
        <end position="85"/>
    </location>
</feature>
<feature type="transmembrane region" description="Helical" evidence="5">
    <location>
        <begin position="362"/>
        <end position="385"/>
    </location>
</feature>
<keyword evidence="4 5" id="KW-0472">Membrane</keyword>
<evidence type="ECO:0000313" key="7">
    <source>
        <dbReference type="EMBL" id="OGD63433.1"/>
    </source>
</evidence>
<comment type="caution">
    <text evidence="7">The sequence shown here is derived from an EMBL/GenBank/DDBJ whole genome shotgun (WGS) entry which is preliminary data.</text>
</comment>
<dbReference type="PANTHER" id="PTHR23530">
    <property type="entry name" value="TRANSPORT PROTEIN-RELATED"/>
    <property type="match status" value="1"/>
</dbReference>
<feature type="transmembrane region" description="Helical" evidence="5">
    <location>
        <begin position="92"/>
        <end position="108"/>
    </location>
</feature>
<dbReference type="PROSITE" id="PS50850">
    <property type="entry name" value="MFS"/>
    <property type="match status" value="1"/>
</dbReference>
<dbReference type="Proteomes" id="UP000177006">
    <property type="component" value="Unassembled WGS sequence"/>
</dbReference>
<dbReference type="AlphaFoldDB" id="A0A1F5E7T1"/>
<feature type="transmembrane region" description="Helical" evidence="5">
    <location>
        <begin position="324"/>
        <end position="341"/>
    </location>
</feature>
<evidence type="ECO:0000256" key="2">
    <source>
        <dbReference type="ARBA" id="ARBA00022692"/>
    </source>
</evidence>
<accession>A0A1F5E7T1</accession>
<feature type="transmembrane region" description="Helical" evidence="5">
    <location>
        <begin position="181"/>
        <end position="201"/>
    </location>
</feature>
<dbReference type="GO" id="GO:0016020">
    <property type="term" value="C:membrane"/>
    <property type="evidence" value="ECO:0007669"/>
    <property type="project" value="UniProtKB-SubCell"/>
</dbReference>
<dbReference type="GO" id="GO:0022857">
    <property type="term" value="F:transmembrane transporter activity"/>
    <property type="evidence" value="ECO:0007669"/>
    <property type="project" value="InterPro"/>
</dbReference>
<reference evidence="7 8" key="1">
    <citation type="journal article" date="2016" name="Nat. Commun.">
        <title>Thousands of microbial genomes shed light on interconnected biogeochemical processes in an aquifer system.</title>
        <authorList>
            <person name="Anantharaman K."/>
            <person name="Brown C.T."/>
            <person name="Hug L.A."/>
            <person name="Sharon I."/>
            <person name="Castelle C.J."/>
            <person name="Probst A.J."/>
            <person name="Thomas B.C."/>
            <person name="Singh A."/>
            <person name="Wilkins M.J."/>
            <person name="Karaoz U."/>
            <person name="Brodie E.L."/>
            <person name="Williams K.H."/>
            <person name="Hubbard S.S."/>
            <person name="Banfield J.F."/>
        </authorList>
    </citation>
    <scope>NUCLEOTIDE SEQUENCE [LARGE SCALE GENOMIC DNA]</scope>
</reference>
<evidence type="ECO:0000259" key="6">
    <source>
        <dbReference type="PROSITE" id="PS50850"/>
    </source>
</evidence>
<feature type="transmembrane region" description="Helical" evidence="5">
    <location>
        <begin position="272"/>
        <end position="291"/>
    </location>
</feature>
<evidence type="ECO:0000313" key="8">
    <source>
        <dbReference type="Proteomes" id="UP000177006"/>
    </source>
</evidence>
<evidence type="ECO:0000256" key="3">
    <source>
        <dbReference type="ARBA" id="ARBA00022989"/>
    </source>
</evidence>
<evidence type="ECO:0000256" key="4">
    <source>
        <dbReference type="ARBA" id="ARBA00023136"/>
    </source>
</evidence>
<dbReference type="EMBL" id="MEZK01000010">
    <property type="protein sequence ID" value="OGD63433.1"/>
    <property type="molecule type" value="Genomic_DNA"/>
</dbReference>
<feature type="domain" description="Major facilitator superfamily (MFS) profile" evidence="6">
    <location>
        <begin position="25"/>
        <end position="415"/>
    </location>
</feature>
<sequence length="419" mass="46618">MISDILTFPLVRVRDINRNIVGKDVRTVYYVVTALRDLAVGFVSATYALFLLSKGLTILEMNLVNVFFMVGNFVFEIPTGVYADFFGRKKSVVIHGVLLGLSGLVYFFSNSFWYFVAAELLAALAYTFISGALDAWLADNVGENWVGRTDYIFSQGQVFSKVALIVGGMTGAYFGSLNLAYPWFLVFMSTTFMTLIAAMYMKNDSPTRAHLGVRSGVKQMMKIAKDSFSYGLGHPVVLWLIITTFVSFLAFQPLNMFWAPRFSAMAGGQVSVTGWVWAVMSAMMLAGSYLTRLYVKKRMVYWKIMILSVLLMAVPVLLSSVSPMFLVAVGFFVVHEVGRGIDRPMKISYINQYLPADKRATLLSFDSMVGKIAAALGLIGFGWLAQNSSFAVSWMVSGLMLLTLIPLYLQVKKKEENFS</sequence>
<feature type="transmembrane region" description="Helical" evidence="5">
    <location>
        <begin position="228"/>
        <end position="252"/>
    </location>
</feature>
<gene>
    <name evidence="7" type="ORF">A2160_03145</name>
</gene>
<dbReference type="InterPro" id="IPR020846">
    <property type="entry name" value="MFS_dom"/>
</dbReference>
<dbReference type="Gene3D" id="1.20.1250.20">
    <property type="entry name" value="MFS general substrate transporter like domains"/>
    <property type="match status" value="1"/>
</dbReference>
<feature type="transmembrane region" description="Helical" evidence="5">
    <location>
        <begin position="114"/>
        <end position="137"/>
    </location>
</feature>